<reference evidence="3 4" key="1">
    <citation type="submission" date="2024-09" db="EMBL/GenBank/DDBJ databases">
        <authorList>
            <person name="Sun Q."/>
            <person name="Mori K."/>
        </authorList>
    </citation>
    <scope>NUCLEOTIDE SEQUENCE [LARGE SCALE GENOMIC DNA]</scope>
    <source>
        <strain evidence="3 4">CECT 8286</strain>
    </source>
</reference>
<dbReference type="EMBL" id="JBHMEZ010000014">
    <property type="protein sequence ID" value="MFB9054566.1"/>
    <property type="molecule type" value="Genomic_DNA"/>
</dbReference>
<keyword evidence="4" id="KW-1185">Reference proteome</keyword>
<keyword evidence="1" id="KW-0175">Coiled coil</keyword>
<dbReference type="InterPro" id="IPR036869">
    <property type="entry name" value="J_dom_sf"/>
</dbReference>
<dbReference type="RefSeq" id="WP_382384207.1">
    <property type="nucleotide sequence ID" value="NZ_JBHMEZ010000014.1"/>
</dbReference>
<comment type="caution">
    <text evidence="3">The sequence shown here is derived from an EMBL/GenBank/DDBJ whole genome shotgun (WGS) entry which is preliminary data.</text>
</comment>
<feature type="compositionally biased region" description="Basic residues" evidence="2">
    <location>
        <begin position="69"/>
        <end position="82"/>
    </location>
</feature>
<evidence type="ECO:0008006" key="5">
    <source>
        <dbReference type="Google" id="ProtNLM"/>
    </source>
</evidence>
<protein>
    <recommendedName>
        <fullName evidence="5">J domain-containing protein</fullName>
    </recommendedName>
</protein>
<evidence type="ECO:0000256" key="1">
    <source>
        <dbReference type="SAM" id="Coils"/>
    </source>
</evidence>
<feature type="region of interest" description="Disordered" evidence="2">
    <location>
        <begin position="69"/>
        <end position="101"/>
    </location>
</feature>
<dbReference type="Proteomes" id="UP001589605">
    <property type="component" value="Unassembled WGS sequence"/>
</dbReference>
<evidence type="ECO:0000313" key="4">
    <source>
        <dbReference type="Proteomes" id="UP001589605"/>
    </source>
</evidence>
<accession>A0ABV5F551</accession>
<organism evidence="3 4">
    <name type="scientific">Formosa undariae</name>
    <dbReference type="NCBI Taxonomy" id="1325436"/>
    <lineage>
        <taxon>Bacteria</taxon>
        <taxon>Pseudomonadati</taxon>
        <taxon>Bacteroidota</taxon>
        <taxon>Flavobacteriia</taxon>
        <taxon>Flavobacteriales</taxon>
        <taxon>Flavobacteriaceae</taxon>
        <taxon>Formosa</taxon>
    </lineage>
</organism>
<dbReference type="SUPFAM" id="SSF46565">
    <property type="entry name" value="Chaperone J-domain"/>
    <property type="match status" value="1"/>
</dbReference>
<evidence type="ECO:0000313" key="3">
    <source>
        <dbReference type="EMBL" id="MFB9054566.1"/>
    </source>
</evidence>
<name>A0ABV5F551_9FLAO</name>
<proteinExistence type="predicted"/>
<sequence>MSNDTLPKTSQDDDAYLQLQISIEAVKQELETVTNQIHAFEAILRQHLTDYIIEAQELNTLYKQQKRAKKDKRLAQKQRGKHYTPPTGLKTTSQESSEISELDTEMLQLKKRLYREAMLQVHPDKFSLSPKEQESATEITTQLIHIYKHEDLSALQAFHAQIFSESLEINLNVKTTEVPSITKKEALEFTLKQLQKELIALKETDLFDIISTYKNPLHFVDELILYYKDKIEKLKKRTRTKN</sequence>
<evidence type="ECO:0000256" key="2">
    <source>
        <dbReference type="SAM" id="MobiDB-lite"/>
    </source>
</evidence>
<feature type="coiled-coil region" evidence="1">
    <location>
        <begin position="16"/>
        <end position="43"/>
    </location>
</feature>
<gene>
    <name evidence="3" type="ORF">ACFFVB_15860</name>
</gene>